<protein>
    <recommendedName>
        <fullName evidence="2">LysM domain-containing protein</fullName>
    </recommendedName>
</protein>
<dbReference type="AlphaFoldDB" id="A0A2H0VH52"/>
<dbReference type="Pfam" id="PF01551">
    <property type="entry name" value="Peptidase_M23"/>
    <property type="match status" value="1"/>
</dbReference>
<organism evidence="3 4">
    <name type="scientific">Candidatus Doudnabacteria bacterium CG10_big_fil_rev_8_21_14_0_10_41_10</name>
    <dbReference type="NCBI Taxonomy" id="1974551"/>
    <lineage>
        <taxon>Bacteria</taxon>
        <taxon>Candidatus Doudnaibacteriota</taxon>
    </lineage>
</organism>
<name>A0A2H0VH52_9BACT</name>
<dbReference type="CDD" id="cd00118">
    <property type="entry name" value="LysM"/>
    <property type="match status" value="2"/>
</dbReference>
<dbReference type="SUPFAM" id="SSF54106">
    <property type="entry name" value="LysM domain"/>
    <property type="match status" value="2"/>
</dbReference>
<evidence type="ECO:0000313" key="3">
    <source>
        <dbReference type="EMBL" id="PIR97669.1"/>
    </source>
</evidence>
<dbReference type="GO" id="GO:0004222">
    <property type="term" value="F:metalloendopeptidase activity"/>
    <property type="evidence" value="ECO:0007669"/>
    <property type="project" value="TreeGrafter"/>
</dbReference>
<dbReference type="Gene3D" id="3.10.350.10">
    <property type="entry name" value="LysM domain"/>
    <property type="match status" value="2"/>
</dbReference>
<comment type="caution">
    <text evidence="3">The sequence shown here is derived from an EMBL/GenBank/DDBJ whole genome shotgun (WGS) entry which is preliminary data.</text>
</comment>
<keyword evidence="1" id="KW-1133">Transmembrane helix</keyword>
<dbReference type="Pfam" id="PF01476">
    <property type="entry name" value="LysM"/>
    <property type="match status" value="2"/>
</dbReference>
<dbReference type="Gene3D" id="2.70.70.10">
    <property type="entry name" value="Glucose Permease (Domain IIA)"/>
    <property type="match status" value="1"/>
</dbReference>
<feature type="transmembrane region" description="Helical" evidence="1">
    <location>
        <begin position="67"/>
        <end position="86"/>
    </location>
</feature>
<sequence>MKNLNFLKRFKKSSKPNTLEKTKATEPVSRGWMGKITNASIGKSTIEVIVRNIKLQKHSFSRMKKNVFKFGLELTLITFVLVSVGINATDGSYEFKSGQNKFLAFLSDHPDLNSNIIKKLQTENVRVAPEKLHFVMAAQAATLDSMIGISIPTTTDPQKFTDESTQMFSEDSVIVKPNYATKDATQRRDIREYTVQNGDSISAIASEFGVSILTILHENNLSEQDYIKPGQVLNVLPTTGIKHTIKKGENLGSIAKKYEVPLEAILEFNEIQIPDDIQEGEVIIIPEGKIEIPSSRQSEIASYSKIDIKTASAPADFQGTSGSLIWPLPTRNVTQYYWSRHLALDISNGKRPQFWAAQDGIVEISGWQGAYGNTIVVNHGNGLKTRYAHASELYVTAGDKVSKGQVIGRVGNTGRTYGATGNHLHFEVIRNGVKQNPLSYIQ</sequence>
<evidence type="ECO:0000313" key="4">
    <source>
        <dbReference type="Proteomes" id="UP000230557"/>
    </source>
</evidence>
<dbReference type="SMART" id="SM00257">
    <property type="entry name" value="LysM"/>
    <property type="match status" value="2"/>
</dbReference>
<dbReference type="Proteomes" id="UP000230557">
    <property type="component" value="Unassembled WGS sequence"/>
</dbReference>
<dbReference type="EMBL" id="PFAJ01000003">
    <property type="protein sequence ID" value="PIR97669.1"/>
    <property type="molecule type" value="Genomic_DNA"/>
</dbReference>
<feature type="domain" description="LysM" evidence="2">
    <location>
        <begin position="241"/>
        <end position="285"/>
    </location>
</feature>
<dbReference type="InterPro" id="IPR011055">
    <property type="entry name" value="Dup_hybrid_motif"/>
</dbReference>
<evidence type="ECO:0000256" key="1">
    <source>
        <dbReference type="SAM" id="Phobius"/>
    </source>
</evidence>
<reference evidence="4" key="1">
    <citation type="submission" date="2017-09" db="EMBL/GenBank/DDBJ databases">
        <title>Depth-based differentiation of microbial function through sediment-hosted aquifers and enrichment of novel symbionts in the deep terrestrial subsurface.</title>
        <authorList>
            <person name="Probst A.J."/>
            <person name="Ladd B."/>
            <person name="Jarett J.K."/>
            <person name="Geller-Mcgrath D.E."/>
            <person name="Sieber C.M.K."/>
            <person name="Emerson J.B."/>
            <person name="Anantharaman K."/>
            <person name="Thomas B.C."/>
            <person name="Malmstrom R."/>
            <person name="Stieglmeier M."/>
            <person name="Klingl A."/>
            <person name="Woyke T."/>
            <person name="Ryan C.M."/>
            <person name="Banfield J.F."/>
        </authorList>
    </citation>
    <scope>NUCLEOTIDE SEQUENCE [LARGE SCALE GENOMIC DNA]</scope>
</reference>
<gene>
    <name evidence="3" type="ORF">COT91_00085</name>
</gene>
<keyword evidence="1" id="KW-0812">Transmembrane</keyword>
<dbReference type="SUPFAM" id="SSF51261">
    <property type="entry name" value="Duplicated hybrid motif"/>
    <property type="match status" value="1"/>
</dbReference>
<accession>A0A2H0VH52</accession>
<keyword evidence="1" id="KW-0472">Membrane</keyword>
<dbReference type="PANTHER" id="PTHR21666:SF270">
    <property type="entry name" value="MUREIN HYDROLASE ACTIVATOR ENVC"/>
    <property type="match status" value="1"/>
</dbReference>
<dbReference type="CDD" id="cd12797">
    <property type="entry name" value="M23_peptidase"/>
    <property type="match status" value="1"/>
</dbReference>
<feature type="domain" description="LysM" evidence="2">
    <location>
        <begin position="191"/>
        <end position="235"/>
    </location>
</feature>
<evidence type="ECO:0000259" key="2">
    <source>
        <dbReference type="PROSITE" id="PS51782"/>
    </source>
</evidence>
<dbReference type="InterPro" id="IPR050570">
    <property type="entry name" value="Cell_wall_metabolism_enzyme"/>
</dbReference>
<proteinExistence type="predicted"/>
<dbReference type="PROSITE" id="PS51782">
    <property type="entry name" value="LYSM"/>
    <property type="match status" value="2"/>
</dbReference>
<dbReference type="PANTHER" id="PTHR21666">
    <property type="entry name" value="PEPTIDASE-RELATED"/>
    <property type="match status" value="1"/>
</dbReference>
<dbReference type="InterPro" id="IPR016047">
    <property type="entry name" value="M23ase_b-sheet_dom"/>
</dbReference>
<dbReference type="InterPro" id="IPR018392">
    <property type="entry name" value="LysM"/>
</dbReference>
<dbReference type="InterPro" id="IPR036779">
    <property type="entry name" value="LysM_dom_sf"/>
</dbReference>